<gene>
    <name evidence="1" type="ORF">Y1Q_0013830</name>
</gene>
<name>A0A151NFN7_ALLMI</name>
<proteinExistence type="predicted"/>
<comment type="caution">
    <text evidence="1">The sequence shown here is derived from an EMBL/GenBank/DDBJ whole genome shotgun (WGS) entry which is preliminary data.</text>
</comment>
<organism evidence="1 2">
    <name type="scientific">Alligator mississippiensis</name>
    <name type="common">American alligator</name>
    <dbReference type="NCBI Taxonomy" id="8496"/>
    <lineage>
        <taxon>Eukaryota</taxon>
        <taxon>Metazoa</taxon>
        <taxon>Chordata</taxon>
        <taxon>Craniata</taxon>
        <taxon>Vertebrata</taxon>
        <taxon>Euteleostomi</taxon>
        <taxon>Archelosauria</taxon>
        <taxon>Archosauria</taxon>
        <taxon>Crocodylia</taxon>
        <taxon>Alligatoridae</taxon>
        <taxon>Alligatorinae</taxon>
        <taxon>Alligator</taxon>
    </lineage>
</organism>
<keyword evidence="2" id="KW-1185">Reference proteome</keyword>
<evidence type="ECO:0000313" key="1">
    <source>
        <dbReference type="EMBL" id="KYO35621.1"/>
    </source>
</evidence>
<protein>
    <submittedName>
        <fullName evidence="1">Uncharacterized protein</fullName>
    </submittedName>
</protein>
<dbReference type="Proteomes" id="UP000050525">
    <property type="component" value="Unassembled WGS sequence"/>
</dbReference>
<sequence>MKRPSRSLSLLSFPPRVAVWTAKPRARVLRKKLHVAEDFLPSLRSGAGPLSSKSPLKSHFIWHLARMLHHVLIACTGTD</sequence>
<accession>A0A151NFN7</accession>
<reference evidence="1 2" key="1">
    <citation type="journal article" date="2012" name="Genome Biol.">
        <title>Sequencing three crocodilian genomes to illuminate the evolution of archosaurs and amniotes.</title>
        <authorList>
            <person name="St John J.A."/>
            <person name="Braun E.L."/>
            <person name="Isberg S.R."/>
            <person name="Miles L.G."/>
            <person name="Chong A.Y."/>
            <person name="Gongora J."/>
            <person name="Dalzell P."/>
            <person name="Moran C."/>
            <person name="Bed'hom B."/>
            <person name="Abzhanov A."/>
            <person name="Burgess S.C."/>
            <person name="Cooksey A.M."/>
            <person name="Castoe T.A."/>
            <person name="Crawford N.G."/>
            <person name="Densmore L.D."/>
            <person name="Drew J.C."/>
            <person name="Edwards S.V."/>
            <person name="Faircloth B.C."/>
            <person name="Fujita M.K."/>
            <person name="Greenwold M.J."/>
            <person name="Hoffmann F.G."/>
            <person name="Howard J.M."/>
            <person name="Iguchi T."/>
            <person name="Janes D.E."/>
            <person name="Khan S.Y."/>
            <person name="Kohno S."/>
            <person name="de Koning A.J."/>
            <person name="Lance S.L."/>
            <person name="McCarthy F.M."/>
            <person name="McCormack J.E."/>
            <person name="Merchant M.E."/>
            <person name="Peterson D.G."/>
            <person name="Pollock D.D."/>
            <person name="Pourmand N."/>
            <person name="Raney B.J."/>
            <person name="Roessler K.A."/>
            <person name="Sanford J.R."/>
            <person name="Sawyer R.H."/>
            <person name="Schmidt C.J."/>
            <person name="Triplett E.W."/>
            <person name="Tuberville T.D."/>
            <person name="Venegas-Anaya M."/>
            <person name="Howard J.T."/>
            <person name="Jarvis E.D."/>
            <person name="Guillette L.J.Jr."/>
            <person name="Glenn T.C."/>
            <person name="Green R.E."/>
            <person name="Ray D.A."/>
        </authorList>
    </citation>
    <scope>NUCLEOTIDE SEQUENCE [LARGE SCALE GENOMIC DNA]</scope>
    <source>
        <strain evidence="1">KSC_2009_1</strain>
    </source>
</reference>
<dbReference type="EMBL" id="AKHW03003146">
    <property type="protein sequence ID" value="KYO35621.1"/>
    <property type="molecule type" value="Genomic_DNA"/>
</dbReference>
<dbReference type="AlphaFoldDB" id="A0A151NFN7"/>
<evidence type="ECO:0000313" key="2">
    <source>
        <dbReference type="Proteomes" id="UP000050525"/>
    </source>
</evidence>